<keyword evidence="2" id="KW-0677">Repeat</keyword>
<dbReference type="AlphaFoldDB" id="B7PL79"/>
<evidence type="ECO:0000313" key="3">
    <source>
        <dbReference type="EMBL" id="EEC07351.1"/>
    </source>
</evidence>
<dbReference type="EMBL" id="ABJB010945072">
    <property type="status" value="NOT_ANNOTATED_CDS"/>
    <property type="molecule type" value="Genomic_DNA"/>
</dbReference>
<dbReference type="VEuPathDB" id="VectorBase:ISCI024418"/>
<dbReference type="Pfam" id="PF14580">
    <property type="entry name" value="LRR_9"/>
    <property type="match status" value="1"/>
</dbReference>
<evidence type="ECO:0000256" key="2">
    <source>
        <dbReference type="ARBA" id="ARBA00022737"/>
    </source>
</evidence>
<dbReference type="Gene3D" id="1.25.40.120">
    <property type="entry name" value="Protein prenylyltransferase"/>
    <property type="match status" value="1"/>
</dbReference>
<dbReference type="SMART" id="SM00369">
    <property type="entry name" value="LRR_TYP"/>
    <property type="match status" value="2"/>
</dbReference>
<name>B7PL79_IXOSC</name>
<evidence type="ECO:0000313" key="4">
    <source>
        <dbReference type="EnsemblMetazoa" id="ISCW024418-PA"/>
    </source>
</evidence>
<dbReference type="PROSITE" id="PS51450">
    <property type="entry name" value="LRR"/>
    <property type="match status" value="2"/>
</dbReference>
<keyword evidence="3" id="KW-0808">Transferase</keyword>
<organism>
    <name type="scientific">Ixodes scapularis</name>
    <name type="common">Black-legged tick</name>
    <name type="synonym">Deer tick</name>
    <dbReference type="NCBI Taxonomy" id="6945"/>
    <lineage>
        <taxon>Eukaryota</taxon>
        <taxon>Metazoa</taxon>
        <taxon>Ecdysozoa</taxon>
        <taxon>Arthropoda</taxon>
        <taxon>Chelicerata</taxon>
        <taxon>Arachnida</taxon>
        <taxon>Acari</taxon>
        <taxon>Parasitiformes</taxon>
        <taxon>Ixodida</taxon>
        <taxon>Ixodoidea</taxon>
        <taxon>Ixodidae</taxon>
        <taxon>Ixodinae</taxon>
        <taxon>Ixodes</taxon>
    </lineage>
</organism>
<evidence type="ECO:0000256" key="1">
    <source>
        <dbReference type="ARBA" id="ARBA00022614"/>
    </source>
</evidence>
<reference evidence="4" key="2">
    <citation type="submission" date="2020-05" db="UniProtKB">
        <authorList>
            <consortium name="EnsemblMetazoa"/>
        </authorList>
    </citation>
    <scope>IDENTIFICATION</scope>
    <source>
        <strain evidence="4">wikel</strain>
    </source>
</reference>
<dbReference type="InterPro" id="IPR001611">
    <property type="entry name" value="Leu-rich_rpt"/>
</dbReference>
<accession>B7PL79</accession>
<keyword evidence="5" id="KW-1185">Reference proteome</keyword>
<keyword evidence="6" id="KW-1267">Proteomics identification</keyword>
<dbReference type="PaxDb" id="6945-B7PL79"/>
<dbReference type="InterPro" id="IPR003591">
    <property type="entry name" value="Leu-rich_rpt_typical-subtyp"/>
</dbReference>
<evidence type="ECO:0000313" key="5">
    <source>
        <dbReference type="Proteomes" id="UP000001555"/>
    </source>
</evidence>
<dbReference type="SUPFAM" id="SSF52058">
    <property type="entry name" value="L domain-like"/>
    <property type="match status" value="1"/>
</dbReference>
<dbReference type="InterPro" id="IPR032675">
    <property type="entry name" value="LRR_dom_sf"/>
</dbReference>
<dbReference type="GO" id="GO:0016740">
    <property type="term" value="F:transferase activity"/>
    <property type="evidence" value="ECO:0007669"/>
    <property type="project" value="UniProtKB-KW"/>
</dbReference>
<dbReference type="EnsemblMetazoa" id="ISCW024418-RA">
    <property type="protein sequence ID" value="ISCW024418-PA"/>
    <property type="gene ID" value="ISCW024418"/>
</dbReference>
<dbReference type="PANTHER" id="PTHR15454">
    <property type="entry name" value="NISCHARIN RELATED"/>
    <property type="match status" value="1"/>
</dbReference>
<dbReference type="InParanoid" id="B7PL79"/>
<dbReference type="Proteomes" id="UP000001555">
    <property type="component" value="Unassembled WGS sequence"/>
</dbReference>
<dbReference type="EMBL" id="DS738666">
    <property type="protein sequence ID" value="EEC07351.1"/>
    <property type="molecule type" value="Genomic_DNA"/>
</dbReference>
<gene>
    <name evidence="3" type="ORF">IscW_ISCW024418</name>
</gene>
<dbReference type="HOGENOM" id="CLU_129365_0_0_1"/>
<dbReference type="STRING" id="6945.B7PL79"/>
<evidence type="ECO:0007829" key="6">
    <source>
        <dbReference type="PeptideAtlas" id="B7PL79"/>
    </source>
</evidence>
<proteinExistence type="evidence at protein level"/>
<dbReference type="Gene3D" id="3.80.10.10">
    <property type="entry name" value="Ribonuclease Inhibitor"/>
    <property type="match status" value="1"/>
</dbReference>
<dbReference type="PANTHER" id="PTHR15454:SF56">
    <property type="entry name" value="PROTEIN PHOSPHATASE 1 REGULATORY SUBUNIT 7-RELATED"/>
    <property type="match status" value="1"/>
</dbReference>
<reference evidence="3 5" key="1">
    <citation type="submission" date="2008-03" db="EMBL/GenBank/DDBJ databases">
        <title>Annotation of Ixodes scapularis.</title>
        <authorList>
            <consortium name="Ixodes scapularis Genome Project Consortium"/>
            <person name="Caler E."/>
            <person name="Hannick L.I."/>
            <person name="Bidwell S."/>
            <person name="Joardar V."/>
            <person name="Thiagarajan M."/>
            <person name="Amedeo P."/>
            <person name="Galinsky K.J."/>
            <person name="Schobel S."/>
            <person name="Inman J."/>
            <person name="Hostetler J."/>
            <person name="Miller J."/>
            <person name="Hammond M."/>
            <person name="Megy K."/>
            <person name="Lawson D."/>
            <person name="Kodira C."/>
            <person name="Sutton G."/>
            <person name="Meyer J."/>
            <person name="Hill C.A."/>
            <person name="Birren B."/>
            <person name="Nene V."/>
            <person name="Collins F."/>
            <person name="Alarcon-Chaidez F."/>
            <person name="Wikel S."/>
            <person name="Strausberg R."/>
        </authorList>
    </citation>
    <scope>NUCLEOTIDE SEQUENCE [LARGE SCALE GENOMIC DNA]</scope>
    <source>
        <strain evidence="5">Wikel</strain>
        <strain evidence="3">Wikel colony</strain>
    </source>
</reference>
<protein>
    <submittedName>
        <fullName evidence="3 4">RAB geranylgeranyl transferase alpha subunit, putative</fullName>
    </submittedName>
</protein>
<dbReference type="VEuPathDB" id="VectorBase:ISCW024418"/>
<sequence length="174" mass="19716">MRALDGSRFQEEIEKFLLELTTVDPMRSAYYHDLRSKFAMEIALEGLDANVVCVSLAGKKLTCVHHADHLALVRDLDLSRNRIRSLRPLCFLRSVVRLNLSGNKVLTCLGLEELPHLEWLSLEDNEISSLDGLVPLKTCRKLTTLLLKGNPVCKYEKYLSSFLPQVKIFDNSSA</sequence>
<keyword evidence="1" id="KW-0433">Leucine-rich repeat</keyword>